<dbReference type="SUPFAM" id="SSF52743">
    <property type="entry name" value="Subtilisin-like"/>
    <property type="match status" value="1"/>
</dbReference>
<feature type="active site" description="Charge relay system" evidence="5 6">
    <location>
        <position position="201"/>
    </location>
</feature>
<dbReference type="RefSeq" id="WP_095653668.1">
    <property type="nucleotide sequence ID" value="NZ_NPOA01000001.1"/>
</dbReference>
<dbReference type="OrthoDB" id="9798386at2"/>
<evidence type="ECO:0000313" key="10">
    <source>
        <dbReference type="EMBL" id="PAV31297.1"/>
    </source>
</evidence>
<organism evidence="10 11">
    <name type="scientific">Virgibacillus profundi</name>
    <dbReference type="NCBI Taxonomy" id="2024555"/>
    <lineage>
        <taxon>Bacteria</taxon>
        <taxon>Bacillati</taxon>
        <taxon>Bacillota</taxon>
        <taxon>Bacilli</taxon>
        <taxon>Bacillales</taxon>
        <taxon>Bacillaceae</taxon>
        <taxon>Virgibacillus</taxon>
    </lineage>
</organism>
<protein>
    <recommendedName>
        <fullName evidence="12">Peptidase S8/S53 domain-containing protein</fullName>
    </recommendedName>
</protein>
<keyword evidence="2 6" id="KW-0645">Protease</keyword>
<dbReference type="Gene3D" id="3.40.50.200">
    <property type="entry name" value="Peptidase S8/S53 domain"/>
    <property type="match status" value="1"/>
</dbReference>
<dbReference type="InterPro" id="IPR000209">
    <property type="entry name" value="Peptidase_S8/S53_dom"/>
</dbReference>
<keyword evidence="4 6" id="KW-0720">Serine protease</keyword>
<dbReference type="PROSITE" id="PS51892">
    <property type="entry name" value="SUBTILASE"/>
    <property type="match status" value="1"/>
</dbReference>
<dbReference type="PANTHER" id="PTHR43806">
    <property type="entry name" value="PEPTIDASE S8"/>
    <property type="match status" value="1"/>
</dbReference>
<evidence type="ECO:0000256" key="3">
    <source>
        <dbReference type="ARBA" id="ARBA00022801"/>
    </source>
</evidence>
<evidence type="ECO:0000313" key="11">
    <source>
        <dbReference type="Proteomes" id="UP000218887"/>
    </source>
</evidence>
<dbReference type="Gene3D" id="3.40.50.12090">
    <property type="match status" value="2"/>
</dbReference>
<dbReference type="InterPro" id="IPR015500">
    <property type="entry name" value="Peptidase_S8_subtilisin-rel"/>
</dbReference>
<dbReference type="InterPro" id="IPR007253">
    <property type="entry name" value="Cell_wall-bd_2"/>
</dbReference>
<evidence type="ECO:0000256" key="7">
    <source>
        <dbReference type="SAM" id="SignalP"/>
    </source>
</evidence>
<sequence>MRKNRRQVKVFSILAAFLMVFSLIAPSAISAESVNSAKLSDTLVKQFENTEKVTFIVDFKDEANTAAVAEQAKEQATLAGATEEKAVLAQREAVINTLQTTADKAQSNVFEYLKDTNAEDIKSYFITNAISVTATQEVAEELLQFNEVADVYPNIEAEVIEPVKTDDNKLSEIAWNVDRVNAPQTWEKGFNGEGVVVASIDSGVQWDHPALKEKYRGYNAETGEVDHSASFFDAVYGEKEANDYQGHGTHVTGTMVGDEVGVAPQAKWIAANVANASGGLPSDAILSAAEWMMAPGGDAANAPDVVNNSWGFPGYTPEEMNEFFRDVIVAWQDAGIFPVFAAGNAVPGVVEPVEGSVSIPALYPEAFAVGATDQDNALAEFSLRGPSPYGDIKPNVAAPGVEILSTYPGDGYAVSNGTSMAAPAVAGIAALMIQAKSDVTIDELKTTLQETATELTNEEYTETPNNGFGHGLVDALAAVEALQEDEVPEPEVPTIENLEPSSDQVVKAGDDVTITFTSNIEEGNATYTVADGEAVAMNETEAGAYTAVYTVPEDAGYEEAAVEVTIANSNGDSVSKVADGKIVIEPAEEPVEPLERIYGDWRYDTAIETSQDGWEDGSVDKVILARGDDFADALAGVPLAHAMDTPILLTPSEGELSDDVLAEINRLGANEIYVLGGAGAIELPDENELTEAGKEVIRLAGDTRFETAVEIAEKLAEVTGGTENAVIANGLNFPDALTVASFAAQEGTPILLTRDSELPEATQTALNELGTTNTVVVGGKAVVSDDVLNELPAAERLSGDNRYETNIAIAEHFGVENSNLYVATGTEYADALTGSVLAAKNNSAILLVGNLVKEDGIIPNVVSNYITEQGVTDLTIFGGTVAVDEATENALSKLLK</sequence>
<feature type="active site" description="Charge relay system" evidence="5 6">
    <location>
        <position position="419"/>
    </location>
</feature>
<feature type="chain" id="PRO_5039341347" description="Peptidase S8/S53 domain-containing protein" evidence="7">
    <location>
        <begin position="28"/>
        <end position="896"/>
    </location>
</feature>
<evidence type="ECO:0000259" key="8">
    <source>
        <dbReference type="Pfam" id="PF00082"/>
    </source>
</evidence>
<dbReference type="Pfam" id="PF00082">
    <property type="entry name" value="Peptidase_S8"/>
    <property type="match status" value="1"/>
</dbReference>
<keyword evidence="3 6" id="KW-0378">Hydrolase</keyword>
<evidence type="ECO:0000256" key="2">
    <source>
        <dbReference type="ARBA" id="ARBA00022670"/>
    </source>
</evidence>
<evidence type="ECO:0000256" key="6">
    <source>
        <dbReference type="PROSITE-ProRule" id="PRU01240"/>
    </source>
</evidence>
<dbReference type="GO" id="GO:0006508">
    <property type="term" value="P:proteolysis"/>
    <property type="evidence" value="ECO:0007669"/>
    <property type="project" value="UniProtKB-KW"/>
</dbReference>
<feature type="domain" description="Peptidase S8/S53" evidence="8">
    <location>
        <begin position="192"/>
        <end position="471"/>
    </location>
</feature>
<dbReference type="InterPro" id="IPR050131">
    <property type="entry name" value="Peptidase_S8_subtilisin-like"/>
</dbReference>
<gene>
    <name evidence="10" type="ORF">CIL05_01195</name>
</gene>
<dbReference type="Proteomes" id="UP000218887">
    <property type="component" value="Unassembled WGS sequence"/>
</dbReference>
<dbReference type="PRINTS" id="PR00723">
    <property type="entry name" value="SUBTILISIN"/>
</dbReference>
<proteinExistence type="inferred from homology"/>
<dbReference type="PROSITE" id="PS00138">
    <property type="entry name" value="SUBTILASE_SER"/>
    <property type="match status" value="1"/>
</dbReference>
<dbReference type="EMBL" id="NPOA01000001">
    <property type="protein sequence ID" value="PAV31297.1"/>
    <property type="molecule type" value="Genomic_DNA"/>
</dbReference>
<dbReference type="InterPro" id="IPR010259">
    <property type="entry name" value="S8pro/Inhibitor_I9"/>
</dbReference>
<evidence type="ECO:0000256" key="4">
    <source>
        <dbReference type="ARBA" id="ARBA00022825"/>
    </source>
</evidence>
<evidence type="ECO:0000256" key="5">
    <source>
        <dbReference type="PIRSR" id="PIRSR615500-1"/>
    </source>
</evidence>
<reference evidence="10 11" key="1">
    <citation type="submission" date="2017-08" db="EMBL/GenBank/DDBJ databases">
        <title>Virgibacillus indicus sp. nov. and Virgibacillus profoundi sp. nov, two moderately halophilic bacteria isolated from marine sediment by using the Microfluidic Streak Plate.</title>
        <authorList>
            <person name="Xu B."/>
            <person name="Hu B."/>
            <person name="Wang J."/>
            <person name="Zhu Y."/>
            <person name="Huang L."/>
            <person name="Du W."/>
            <person name="Huang Y."/>
        </authorList>
    </citation>
    <scope>NUCLEOTIDE SEQUENCE [LARGE SCALE GENOMIC DNA]</scope>
    <source>
        <strain evidence="10 11">IO3-P3-H5</strain>
    </source>
</reference>
<dbReference type="PANTHER" id="PTHR43806:SF67">
    <property type="entry name" value="EGF-LIKE DOMAIN-CONTAINING PROTEIN"/>
    <property type="match status" value="1"/>
</dbReference>
<feature type="active site" description="Charge relay system" evidence="5 6">
    <location>
        <position position="247"/>
    </location>
</feature>
<dbReference type="PROSITE" id="PS00137">
    <property type="entry name" value="SUBTILASE_HIS"/>
    <property type="match status" value="1"/>
</dbReference>
<dbReference type="InterPro" id="IPR023828">
    <property type="entry name" value="Peptidase_S8_Ser-AS"/>
</dbReference>
<dbReference type="InterPro" id="IPR022398">
    <property type="entry name" value="Peptidase_S8_His-AS"/>
</dbReference>
<dbReference type="InterPro" id="IPR036852">
    <property type="entry name" value="Peptidase_S8/S53_dom_sf"/>
</dbReference>
<feature type="signal peptide" evidence="7">
    <location>
        <begin position="1"/>
        <end position="27"/>
    </location>
</feature>
<dbReference type="GO" id="GO:0004252">
    <property type="term" value="F:serine-type endopeptidase activity"/>
    <property type="evidence" value="ECO:0007669"/>
    <property type="project" value="UniProtKB-UniRule"/>
</dbReference>
<accession>A0A2A2II43</accession>
<evidence type="ECO:0000259" key="9">
    <source>
        <dbReference type="Pfam" id="PF05922"/>
    </source>
</evidence>
<dbReference type="Pfam" id="PF05922">
    <property type="entry name" value="Inhibitor_I9"/>
    <property type="match status" value="1"/>
</dbReference>
<feature type="domain" description="Inhibitor I9" evidence="9">
    <location>
        <begin position="54"/>
        <end position="156"/>
    </location>
</feature>
<dbReference type="Pfam" id="PF04122">
    <property type="entry name" value="CW_binding_2"/>
    <property type="match status" value="3"/>
</dbReference>
<evidence type="ECO:0000256" key="1">
    <source>
        <dbReference type="ARBA" id="ARBA00011073"/>
    </source>
</evidence>
<evidence type="ECO:0008006" key="12">
    <source>
        <dbReference type="Google" id="ProtNLM"/>
    </source>
</evidence>
<keyword evidence="7" id="KW-0732">Signal</keyword>
<comment type="similarity">
    <text evidence="1 6">Belongs to the peptidase S8 family.</text>
</comment>
<comment type="caution">
    <text evidence="10">The sequence shown here is derived from an EMBL/GenBank/DDBJ whole genome shotgun (WGS) entry which is preliminary data.</text>
</comment>
<dbReference type="AlphaFoldDB" id="A0A2A2II43"/>
<name>A0A2A2II43_9BACI</name>
<keyword evidence="11" id="KW-1185">Reference proteome</keyword>